<name>A0A7J0DSK9_9ERIC</name>
<evidence type="ECO:0000256" key="1">
    <source>
        <dbReference type="SAM" id="MobiDB-lite"/>
    </source>
</evidence>
<evidence type="ECO:0000313" key="3">
    <source>
        <dbReference type="Proteomes" id="UP000585474"/>
    </source>
</evidence>
<organism evidence="2 3">
    <name type="scientific">Actinidia rufa</name>
    <dbReference type="NCBI Taxonomy" id="165716"/>
    <lineage>
        <taxon>Eukaryota</taxon>
        <taxon>Viridiplantae</taxon>
        <taxon>Streptophyta</taxon>
        <taxon>Embryophyta</taxon>
        <taxon>Tracheophyta</taxon>
        <taxon>Spermatophyta</taxon>
        <taxon>Magnoliopsida</taxon>
        <taxon>eudicotyledons</taxon>
        <taxon>Gunneridae</taxon>
        <taxon>Pentapetalae</taxon>
        <taxon>asterids</taxon>
        <taxon>Ericales</taxon>
        <taxon>Actinidiaceae</taxon>
        <taxon>Actinidia</taxon>
    </lineage>
</organism>
<dbReference type="EMBL" id="BJWL01000383">
    <property type="protein sequence ID" value="GFS41582.1"/>
    <property type="molecule type" value="Genomic_DNA"/>
</dbReference>
<reference evidence="3" key="1">
    <citation type="submission" date="2019-07" db="EMBL/GenBank/DDBJ databases">
        <title>De Novo Assembly of kiwifruit Actinidia rufa.</title>
        <authorList>
            <person name="Sugita-Konishi S."/>
            <person name="Sato K."/>
            <person name="Mori E."/>
            <person name="Abe Y."/>
            <person name="Kisaki G."/>
            <person name="Hamano K."/>
            <person name="Suezawa K."/>
            <person name="Otani M."/>
            <person name="Fukuda T."/>
            <person name="Manabe T."/>
            <person name="Gomi K."/>
            <person name="Tabuchi M."/>
            <person name="Akimitsu K."/>
            <person name="Kataoka I."/>
        </authorList>
    </citation>
    <scope>NUCLEOTIDE SEQUENCE [LARGE SCALE GENOMIC DNA]</scope>
    <source>
        <strain evidence="3">cv. Fuchu</strain>
    </source>
</reference>
<dbReference type="Proteomes" id="UP000585474">
    <property type="component" value="Unassembled WGS sequence"/>
</dbReference>
<comment type="caution">
    <text evidence="2">The sequence shown here is derived from an EMBL/GenBank/DDBJ whole genome shotgun (WGS) entry which is preliminary data.</text>
</comment>
<dbReference type="AlphaFoldDB" id="A0A7J0DSK9"/>
<accession>A0A7J0DSK9</accession>
<feature type="region of interest" description="Disordered" evidence="1">
    <location>
        <begin position="96"/>
        <end position="119"/>
    </location>
</feature>
<protein>
    <submittedName>
        <fullName evidence="2">Uncharacterized protein</fullName>
    </submittedName>
</protein>
<gene>
    <name evidence="2" type="ORF">Acr_00g0075210</name>
</gene>
<keyword evidence="3" id="KW-1185">Reference proteome</keyword>
<proteinExistence type="predicted"/>
<sequence length="154" mass="17268">MHQLKLPFSALDLLHVYTMVRSKKESGTYLLKDFNELFKKRFEQCRDAIQNLNNSVKLLTLRIEGQAPSQQELSSEGFNIELDNYVAVASDLNLNEGNTSSSSSFVSSNSSDSEEEEMEEVNQLVLKRRKGIINPSITPTTPIMTLVVPILVSS</sequence>
<feature type="compositionally biased region" description="Low complexity" evidence="1">
    <location>
        <begin position="100"/>
        <end position="111"/>
    </location>
</feature>
<evidence type="ECO:0000313" key="2">
    <source>
        <dbReference type="EMBL" id="GFS41582.1"/>
    </source>
</evidence>